<protein>
    <submittedName>
        <fullName evidence="2">Uncharacterized protein</fullName>
    </submittedName>
</protein>
<reference evidence="2 3" key="1">
    <citation type="journal article" date="2015" name="Nature">
        <title>rRNA introns, odd ribosomes, and small enigmatic genomes across a large radiation of phyla.</title>
        <authorList>
            <person name="Brown C.T."/>
            <person name="Hug L.A."/>
            <person name="Thomas B.C."/>
            <person name="Sharon I."/>
            <person name="Castelle C.J."/>
            <person name="Singh A."/>
            <person name="Wilkins M.J."/>
            <person name="Williams K.H."/>
            <person name="Banfield J.F."/>
        </authorList>
    </citation>
    <scope>NUCLEOTIDE SEQUENCE [LARGE SCALE GENOMIC DNA]</scope>
</reference>
<evidence type="ECO:0000256" key="1">
    <source>
        <dbReference type="ARBA" id="ARBA00022917"/>
    </source>
</evidence>
<gene>
    <name evidence="2" type="ORF">UU74_C0010G0001</name>
</gene>
<sequence length="58" mass="6664">MVLREPKSLNDQNGLKELGVKKESAQEIEEAVIEKFRPKKITIKGEIRLKTYHSNGLQ</sequence>
<dbReference type="EMBL" id="LCBU01000010">
    <property type="protein sequence ID" value="KKS18194.1"/>
    <property type="molecule type" value="Genomic_DNA"/>
</dbReference>
<comment type="caution">
    <text evidence="2">The sequence shown here is derived from an EMBL/GenBank/DDBJ whole genome shotgun (WGS) entry which is preliminary data.</text>
</comment>
<evidence type="ECO:0000313" key="2">
    <source>
        <dbReference type="EMBL" id="KKS18194.1"/>
    </source>
</evidence>
<dbReference type="GO" id="GO:0003723">
    <property type="term" value="F:RNA binding"/>
    <property type="evidence" value="ECO:0007669"/>
    <property type="project" value="InterPro"/>
</dbReference>
<name>A0A0G0WZF9_9BACT</name>
<keyword evidence="1" id="KW-0648">Protein biosynthesis</keyword>
<accession>A0A0G0WZF9</accession>
<feature type="non-terminal residue" evidence="2">
    <location>
        <position position="58"/>
    </location>
</feature>
<dbReference type="AlphaFoldDB" id="A0A0G0WZF9"/>
<dbReference type="GO" id="GO:0003743">
    <property type="term" value="F:translation initiation factor activity"/>
    <property type="evidence" value="ECO:0007669"/>
    <property type="project" value="InterPro"/>
</dbReference>
<dbReference type="InterPro" id="IPR011488">
    <property type="entry name" value="TIF_2_asu"/>
</dbReference>
<evidence type="ECO:0000313" key="3">
    <source>
        <dbReference type="Proteomes" id="UP000033969"/>
    </source>
</evidence>
<dbReference type="Proteomes" id="UP000033969">
    <property type="component" value="Unassembled WGS sequence"/>
</dbReference>
<dbReference type="Pfam" id="PF07541">
    <property type="entry name" value="EIF_2_alpha"/>
    <property type="match status" value="1"/>
</dbReference>
<proteinExistence type="predicted"/>
<organism evidence="2 3">
    <name type="scientific">Candidatus Woesebacteria bacterium GW2011_GWA1_41_7</name>
    <dbReference type="NCBI Taxonomy" id="1618556"/>
    <lineage>
        <taxon>Bacteria</taxon>
        <taxon>Candidatus Woeseibacteriota</taxon>
    </lineage>
</organism>